<protein>
    <submittedName>
        <fullName evidence="4">Tetratricopeptide repeat protein</fullName>
    </submittedName>
</protein>
<feature type="transmembrane region" description="Helical" evidence="3">
    <location>
        <begin position="557"/>
        <end position="581"/>
    </location>
</feature>
<dbReference type="KEGG" id="tet:TTHERM_01027640"/>
<keyword evidence="3" id="KW-0812">Transmembrane</keyword>
<dbReference type="InParanoid" id="Q22CL4"/>
<dbReference type="EMBL" id="GG662566">
    <property type="protein sequence ID" value="EAR83038.2"/>
    <property type="molecule type" value="Genomic_DNA"/>
</dbReference>
<dbReference type="Gene3D" id="1.25.40.10">
    <property type="entry name" value="Tetratricopeptide repeat domain"/>
    <property type="match status" value="1"/>
</dbReference>
<feature type="transmembrane region" description="Helical" evidence="3">
    <location>
        <begin position="39"/>
        <end position="62"/>
    </location>
</feature>
<dbReference type="SUPFAM" id="SSF48452">
    <property type="entry name" value="TPR-like"/>
    <property type="match status" value="1"/>
</dbReference>
<evidence type="ECO:0000313" key="4">
    <source>
        <dbReference type="EMBL" id="EAR83038.2"/>
    </source>
</evidence>
<dbReference type="PROSITE" id="PS50005">
    <property type="entry name" value="TPR"/>
    <property type="match status" value="1"/>
</dbReference>
<dbReference type="Proteomes" id="UP000009168">
    <property type="component" value="Unassembled WGS sequence"/>
</dbReference>
<dbReference type="OrthoDB" id="327912at2759"/>
<keyword evidence="5" id="KW-1185">Reference proteome</keyword>
<dbReference type="HOGENOM" id="CLU_321484_0_0_1"/>
<gene>
    <name evidence="4" type="ORF">TTHERM_01027640</name>
</gene>
<organism evidence="4 5">
    <name type="scientific">Tetrahymena thermophila (strain SB210)</name>
    <dbReference type="NCBI Taxonomy" id="312017"/>
    <lineage>
        <taxon>Eukaryota</taxon>
        <taxon>Sar</taxon>
        <taxon>Alveolata</taxon>
        <taxon>Ciliophora</taxon>
        <taxon>Intramacronucleata</taxon>
        <taxon>Oligohymenophorea</taxon>
        <taxon>Hymenostomatida</taxon>
        <taxon>Tetrahymenina</taxon>
        <taxon>Tetrahymenidae</taxon>
        <taxon>Tetrahymena</taxon>
    </lineage>
</organism>
<feature type="region of interest" description="Disordered" evidence="2">
    <location>
        <begin position="473"/>
        <end position="495"/>
    </location>
</feature>
<keyword evidence="3" id="KW-0472">Membrane</keyword>
<name>Q22CL4_TETTS</name>
<proteinExistence type="predicted"/>
<dbReference type="RefSeq" id="XP_001030701.2">
    <property type="nucleotide sequence ID" value="XM_001030701.2"/>
</dbReference>
<keyword evidence="3" id="KW-1133">Transmembrane helix</keyword>
<evidence type="ECO:0000256" key="2">
    <source>
        <dbReference type="SAM" id="MobiDB-lite"/>
    </source>
</evidence>
<keyword evidence="1" id="KW-0802">TPR repeat</keyword>
<dbReference type="InterPro" id="IPR019734">
    <property type="entry name" value="TPR_rpt"/>
</dbReference>
<reference evidence="5" key="1">
    <citation type="journal article" date="2006" name="PLoS Biol.">
        <title>Macronuclear genome sequence of the ciliate Tetrahymena thermophila, a model eukaryote.</title>
        <authorList>
            <person name="Eisen J.A."/>
            <person name="Coyne R.S."/>
            <person name="Wu M."/>
            <person name="Wu D."/>
            <person name="Thiagarajan M."/>
            <person name="Wortman J.R."/>
            <person name="Badger J.H."/>
            <person name="Ren Q."/>
            <person name="Amedeo P."/>
            <person name="Jones K.M."/>
            <person name="Tallon L.J."/>
            <person name="Delcher A.L."/>
            <person name="Salzberg S.L."/>
            <person name="Silva J.C."/>
            <person name="Haas B.J."/>
            <person name="Majoros W.H."/>
            <person name="Farzad M."/>
            <person name="Carlton J.M."/>
            <person name="Smith R.K. Jr."/>
            <person name="Garg J."/>
            <person name="Pearlman R.E."/>
            <person name="Karrer K.M."/>
            <person name="Sun L."/>
            <person name="Manning G."/>
            <person name="Elde N.C."/>
            <person name="Turkewitz A.P."/>
            <person name="Asai D.J."/>
            <person name="Wilkes D.E."/>
            <person name="Wang Y."/>
            <person name="Cai H."/>
            <person name="Collins K."/>
            <person name="Stewart B.A."/>
            <person name="Lee S.R."/>
            <person name="Wilamowska K."/>
            <person name="Weinberg Z."/>
            <person name="Ruzzo W.L."/>
            <person name="Wloga D."/>
            <person name="Gaertig J."/>
            <person name="Frankel J."/>
            <person name="Tsao C.-C."/>
            <person name="Gorovsky M.A."/>
            <person name="Keeling P.J."/>
            <person name="Waller R.F."/>
            <person name="Patron N.J."/>
            <person name="Cherry J.M."/>
            <person name="Stover N.A."/>
            <person name="Krieger C.J."/>
            <person name="del Toro C."/>
            <person name="Ryder H.F."/>
            <person name="Williamson S.C."/>
            <person name="Barbeau R.A."/>
            <person name="Hamilton E.P."/>
            <person name="Orias E."/>
        </authorList>
    </citation>
    <scope>NUCLEOTIDE SEQUENCE [LARGE SCALE GENOMIC DNA]</scope>
    <source>
        <strain evidence="5">SB210</strain>
    </source>
</reference>
<accession>Q22CL4</accession>
<evidence type="ECO:0000256" key="3">
    <source>
        <dbReference type="SAM" id="Phobius"/>
    </source>
</evidence>
<dbReference type="SMART" id="SM00028">
    <property type="entry name" value="TPR"/>
    <property type="match status" value="1"/>
</dbReference>
<feature type="repeat" description="TPR" evidence="1">
    <location>
        <begin position="682"/>
        <end position="715"/>
    </location>
</feature>
<dbReference type="GeneID" id="7837743"/>
<evidence type="ECO:0000313" key="5">
    <source>
        <dbReference type="Proteomes" id="UP000009168"/>
    </source>
</evidence>
<dbReference type="AlphaFoldDB" id="Q22CL4"/>
<evidence type="ECO:0000256" key="1">
    <source>
        <dbReference type="PROSITE-ProRule" id="PRU00339"/>
    </source>
</evidence>
<sequence length="1195" mass="139444">MAKQQSIKDKIISKSNTPKEVKKQKCFGFSESTKRQFSVFLPFCAVLVLVILIQSLLIQLVYLQPLQNNIEDAIWGKYQQYLQSIAYGDKVTIMLSYQRVVTPIQSISLFVKKLVVNKVNLADLANWNPDQTNSYSYRQMQSSQPNFRNVNDFTAADLCPFDSFYNDNQGSSTVQEYKRRQYFGWSNWQQNIWESLTEEQRDYLLYVDMAMSVGKIIYYNQKFEAIQKYSFYSAREQDDTWYGFHPGERLMSKGKLWNTKEFGGPFSCNMQSNGGYLEYQLPKSDYFNGYDFNRQPCAKTNQGTCQCPYYTQNRKFPIVWRCRPWYLASAQNAYITFADAYTDVNTGQLITTCSFKVVTQQVNTIDDENQQSPYMIQSIDLTLGNLQSMYGKGDVNQEYSYLVAPLTFNYDTNVGHYNYTAFYHPLNNGTKQTILYLEFANSSNQDEEVKLYKTQTAFMLNENIREDGCSLFSSSPSSGIDNEDSSSSSSSQQQSDNIKGMYIQKNGTNFYTIFSTIKVCYGNLQQQKSLVVGYLARAISEDRKYQLTQTIRNNLQFMQMVIILTLIGCFLIIFTILFFVLQKFLKYNFEEPIQILSKVIMEAGPQEIHQLQNAIESGQVRTQLELKNLLSAINNVVIGVQKKVQQDLDDNNSNSNDDQLQEIIFKDALQTFQTVEHKLGMGMCLNNIGNIYMRKGDYKTALKLYKSAFLLSQEQYKEEIKQNQDDQQHKNNHEFLITDSTKRNFMRIYACRQYQIGCTLLKAAICSIKKYDTVIENQINQIIYEETSANQLILNERIVSDEDHNRTENNNYLIKSEASQQINDANFSQNRNLLQPSIKNLEEKDRESPIVKKRLKNKKSNTEISTQKIATFKNLNAVKEQSQEEIYPKNVIKSDKRKKTLIKINEQHQNPPNQNQEKDEIQSNEIVKRISQGMKNSGYENENVFSDRYYQKVQHKLNNSQENQGNPVLMNQGVIFDDKNSYLMQAYDLFFDVKSIFDKLGDYCSQNQYYEAYEYYSLSIINLLKLAQCQLLLGCRNFVVKELLNQAKEQIQLKVKRFQNSYANTIPQDVLLQKYYLLKAQLRITEENYPKCLKNLLQSINFCFDLRSSHESQINQTLERYHFYDPLESLQCVEILQALIKREKINLSASQRQCLEKDYFNLNDQCKKICEPYFFEVFFKEPQQQNVQPMELPQL</sequence>
<dbReference type="InterPro" id="IPR011990">
    <property type="entry name" value="TPR-like_helical_dom_sf"/>
</dbReference>